<sequence length="79" mass="8957">VIDKEVERVSQEFERVSAHLASLKAHRNSIAPISSLPTELLVEIFLRLSDLPCKIITKVCRHWHAISSATPALWTRVEL</sequence>
<protein>
    <recommendedName>
        <fullName evidence="1">F-box domain-containing protein</fullName>
    </recommendedName>
</protein>
<dbReference type="PROSITE" id="PS50181">
    <property type="entry name" value="FBOX"/>
    <property type="match status" value="1"/>
</dbReference>
<reference evidence="2" key="1">
    <citation type="submission" date="2023-03" db="EMBL/GenBank/DDBJ databases">
        <title>Massive genome expansion in bonnet fungi (Mycena s.s.) driven by repeated elements and novel gene families across ecological guilds.</title>
        <authorList>
            <consortium name="Lawrence Berkeley National Laboratory"/>
            <person name="Harder C.B."/>
            <person name="Miyauchi S."/>
            <person name="Viragh M."/>
            <person name="Kuo A."/>
            <person name="Thoen E."/>
            <person name="Andreopoulos B."/>
            <person name="Lu D."/>
            <person name="Skrede I."/>
            <person name="Drula E."/>
            <person name="Henrissat B."/>
            <person name="Morin E."/>
            <person name="Kohler A."/>
            <person name="Barry K."/>
            <person name="LaButti K."/>
            <person name="Morin E."/>
            <person name="Salamov A."/>
            <person name="Lipzen A."/>
            <person name="Mereny Z."/>
            <person name="Hegedus B."/>
            <person name="Baldrian P."/>
            <person name="Stursova M."/>
            <person name="Weitz H."/>
            <person name="Taylor A."/>
            <person name="Grigoriev I.V."/>
            <person name="Nagy L.G."/>
            <person name="Martin F."/>
            <person name="Kauserud H."/>
        </authorList>
    </citation>
    <scope>NUCLEOTIDE SEQUENCE</scope>
    <source>
        <strain evidence="2">9144</strain>
    </source>
</reference>
<dbReference type="Proteomes" id="UP001219525">
    <property type="component" value="Unassembled WGS sequence"/>
</dbReference>
<name>A0AAD6Y5J3_9AGAR</name>
<feature type="non-terminal residue" evidence="2">
    <location>
        <position position="79"/>
    </location>
</feature>
<dbReference type="AlphaFoldDB" id="A0AAD6Y5J3"/>
<evidence type="ECO:0000313" key="2">
    <source>
        <dbReference type="EMBL" id="KAJ7195109.1"/>
    </source>
</evidence>
<proteinExistence type="predicted"/>
<dbReference type="InterPro" id="IPR001810">
    <property type="entry name" value="F-box_dom"/>
</dbReference>
<dbReference type="Gene3D" id="1.20.1280.50">
    <property type="match status" value="1"/>
</dbReference>
<dbReference type="InterPro" id="IPR036047">
    <property type="entry name" value="F-box-like_dom_sf"/>
</dbReference>
<gene>
    <name evidence="2" type="ORF">GGX14DRAFT_334459</name>
</gene>
<comment type="caution">
    <text evidence="2">The sequence shown here is derived from an EMBL/GenBank/DDBJ whole genome shotgun (WGS) entry which is preliminary data.</text>
</comment>
<dbReference type="EMBL" id="JARJCW010000093">
    <property type="protein sequence ID" value="KAJ7195109.1"/>
    <property type="molecule type" value="Genomic_DNA"/>
</dbReference>
<dbReference type="Pfam" id="PF12937">
    <property type="entry name" value="F-box-like"/>
    <property type="match status" value="1"/>
</dbReference>
<evidence type="ECO:0000259" key="1">
    <source>
        <dbReference type="PROSITE" id="PS50181"/>
    </source>
</evidence>
<feature type="domain" description="F-box" evidence="1">
    <location>
        <begin position="30"/>
        <end position="77"/>
    </location>
</feature>
<feature type="non-terminal residue" evidence="2">
    <location>
        <position position="1"/>
    </location>
</feature>
<evidence type="ECO:0000313" key="3">
    <source>
        <dbReference type="Proteomes" id="UP001219525"/>
    </source>
</evidence>
<dbReference type="SUPFAM" id="SSF81383">
    <property type="entry name" value="F-box domain"/>
    <property type="match status" value="1"/>
</dbReference>
<accession>A0AAD6Y5J3</accession>
<organism evidence="2 3">
    <name type="scientific">Mycena pura</name>
    <dbReference type="NCBI Taxonomy" id="153505"/>
    <lineage>
        <taxon>Eukaryota</taxon>
        <taxon>Fungi</taxon>
        <taxon>Dikarya</taxon>
        <taxon>Basidiomycota</taxon>
        <taxon>Agaricomycotina</taxon>
        <taxon>Agaricomycetes</taxon>
        <taxon>Agaricomycetidae</taxon>
        <taxon>Agaricales</taxon>
        <taxon>Marasmiineae</taxon>
        <taxon>Mycenaceae</taxon>
        <taxon>Mycena</taxon>
    </lineage>
</organism>
<keyword evidence="3" id="KW-1185">Reference proteome</keyword>